<reference evidence="1" key="1">
    <citation type="submission" date="2022-07" db="EMBL/GenBank/DDBJ databases">
        <title>The genome of Lyophyllum shimeji provides insight into the initial evolution of ectomycorrhizal fungal genome.</title>
        <authorList>
            <person name="Kobayashi Y."/>
            <person name="Shibata T."/>
            <person name="Hirakawa H."/>
            <person name="Shigenobu S."/>
            <person name="Nishiyama T."/>
            <person name="Yamada A."/>
            <person name="Hasebe M."/>
            <person name="Kawaguchi M."/>
        </authorList>
    </citation>
    <scope>NUCLEOTIDE SEQUENCE</scope>
    <source>
        <strain evidence="1">AT787</strain>
    </source>
</reference>
<accession>A0A9P3UIC4</accession>
<evidence type="ECO:0008006" key="3">
    <source>
        <dbReference type="Google" id="ProtNLM"/>
    </source>
</evidence>
<dbReference type="InterPro" id="IPR011990">
    <property type="entry name" value="TPR-like_helical_dom_sf"/>
</dbReference>
<sequence length="277" mass="31797">MMRALNKTSSSNWDAFQKILEEMKVQEVDPDIDIFNALISRELRQNELESAFAFYRAVVELSKTTSTSPNASTFAPLFKLLARTYRADPRTARVRARRGPNNVVHPQLFRDMLVFQSRTGFTVTAPFLNIVLRAFIYTHDYAGAYVVLGAFRAFMLQPTRNTYLMVGAWRWGERFMGLTSIHGVKKLKVDDQDFADNILGSACRPEFDVTGHLFAYLREPEVEPVCKVPPWAVIEGEEPLPPEFSSNWSHFDDFCVARLLRLWKPTATLTRPRVLIR</sequence>
<evidence type="ECO:0000313" key="2">
    <source>
        <dbReference type="Proteomes" id="UP001063166"/>
    </source>
</evidence>
<dbReference type="Pfam" id="PF13812">
    <property type="entry name" value="PPR_3"/>
    <property type="match status" value="1"/>
</dbReference>
<gene>
    <name evidence="1" type="ORF">LshimejAT787_0110920</name>
</gene>
<name>A0A9P3UIC4_LYOSH</name>
<dbReference type="InterPro" id="IPR002885">
    <property type="entry name" value="PPR_rpt"/>
</dbReference>
<dbReference type="OrthoDB" id="185373at2759"/>
<organism evidence="1 2">
    <name type="scientific">Lyophyllum shimeji</name>
    <name type="common">Hon-shimeji</name>
    <name type="synonym">Tricholoma shimeji</name>
    <dbReference type="NCBI Taxonomy" id="47721"/>
    <lineage>
        <taxon>Eukaryota</taxon>
        <taxon>Fungi</taxon>
        <taxon>Dikarya</taxon>
        <taxon>Basidiomycota</taxon>
        <taxon>Agaricomycotina</taxon>
        <taxon>Agaricomycetes</taxon>
        <taxon>Agaricomycetidae</taxon>
        <taxon>Agaricales</taxon>
        <taxon>Tricholomatineae</taxon>
        <taxon>Lyophyllaceae</taxon>
        <taxon>Lyophyllum</taxon>
    </lineage>
</organism>
<dbReference type="Proteomes" id="UP001063166">
    <property type="component" value="Unassembled WGS sequence"/>
</dbReference>
<dbReference type="Gene3D" id="1.25.40.10">
    <property type="entry name" value="Tetratricopeptide repeat domain"/>
    <property type="match status" value="1"/>
</dbReference>
<keyword evidence="2" id="KW-1185">Reference proteome</keyword>
<comment type="caution">
    <text evidence="1">The sequence shown here is derived from an EMBL/GenBank/DDBJ whole genome shotgun (WGS) entry which is preliminary data.</text>
</comment>
<evidence type="ECO:0000313" key="1">
    <source>
        <dbReference type="EMBL" id="GLB34208.1"/>
    </source>
</evidence>
<protein>
    <recommendedName>
        <fullName evidence="3">Pentatricopeptide repeat-containing protein</fullName>
    </recommendedName>
</protein>
<proteinExistence type="predicted"/>
<dbReference type="AlphaFoldDB" id="A0A9P3UIC4"/>
<dbReference type="EMBL" id="BRPK01000001">
    <property type="protein sequence ID" value="GLB34208.1"/>
    <property type="molecule type" value="Genomic_DNA"/>
</dbReference>